<dbReference type="Pfam" id="PF01614">
    <property type="entry name" value="IclR_C"/>
    <property type="match status" value="1"/>
</dbReference>
<dbReference type="GO" id="GO:0003700">
    <property type="term" value="F:DNA-binding transcription factor activity"/>
    <property type="evidence" value="ECO:0007669"/>
    <property type="project" value="InterPro"/>
</dbReference>
<organism evidence="6 7">
    <name type="scientific">Paracoccus pantotrophus</name>
    <name type="common">Thiosphaera pantotropha</name>
    <dbReference type="NCBI Taxonomy" id="82367"/>
    <lineage>
        <taxon>Bacteria</taxon>
        <taxon>Pseudomonadati</taxon>
        <taxon>Pseudomonadota</taxon>
        <taxon>Alphaproteobacteria</taxon>
        <taxon>Rhodobacterales</taxon>
        <taxon>Paracoccaceae</taxon>
        <taxon>Paracoccus</taxon>
    </lineage>
</organism>
<dbReference type="RefSeq" id="WP_179921437.1">
    <property type="nucleotide sequence ID" value="NZ_CP058689.1"/>
</dbReference>
<dbReference type="SUPFAM" id="SSF55781">
    <property type="entry name" value="GAF domain-like"/>
    <property type="match status" value="1"/>
</dbReference>
<keyword evidence="1" id="KW-0805">Transcription regulation</keyword>
<dbReference type="PANTHER" id="PTHR30136">
    <property type="entry name" value="HELIX-TURN-HELIX TRANSCRIPTIONAL REGULATOR, ICLR FAMILY"/>
    <property type="match status" value="1"/>
</dbReference>
<dbReference type="InterPro" id="IPR029016">
    <property type="entry name" value="GAF-like_dom_sf"/>
</dbReference>
<dbReference type="InterPro" id="IPR005471">
    <property type="entry name" value="Tscrpt_reg_IclR_N"/>
</dbReference>
<protein>
    <submittedName>
        <fullName evidence="6">IclR family transcriptional regulator</fullName>
    </submittedName>
</protein>
<evidence type="ECO:0000256" key="3">
    <source>
        <dbReference type="ARBA" id="ARBA00023163"/>
    </source>
</evidence>
<dbReference type="InterPro" id="IPR050707">
    <property type="entry name" value="HTH_MetabolicPath_Reg"/>
</dbReference>
<dbReference type="EMBL" id="CP058689">
    <property type="protein sequence ID" value="QLH13062.1"/>
    <property type="molecule type" value="Genomic_DNA"/>
</dbReference>
<dbReference type="PANTHER" id="PTHR30136:SF35">
    <property type="entry name" value="HTH-TYPE TRANSCRIPTIONAL REGULATOR RV1719"/>
    <property type="match status" value="1"/>
</dbReference>
<name>A0A7H9BPB8_PARPN</name>
<dbReference type="InterPro" id="IPR000835">
    <property type="entry name" value="HTH_MarR-typ"/>
</dbReference>
<evidence type="ECO:0000259" key="4">
    <source>
        <dbReference type="PROSITE" id="PS51077"/>
    </source>
</evidence>
<dbReference type="Gene3D" id="3.30.450.40">
    <property type="match status" value="1"/>
</dbReference>
<dbReference type="GO" id="GO:0045892">
    <property type="term" value="P:negative regulation of DNA-templated transcription"/>
    <property type="evidence" value="ECO:0007669"/>
    <property type="project" value="TreeGrafter"/>
</dbReference>
<dbReference type="InterPro" id="IPR014757">
    <property type="entry name" value="Tscrpt_reg_IclR_C"/>
</dbReference>
<feature type="domain" description="IclR-ED" evidence="5">
    <location>
        <begin position="72"/>
        <end position="254"/>
    </location>
</feature>
<keyword evidence="3" id="KW-0804">Transcription</keyword>
<feature type="domain" description="HTH iclR-type" evidence="4">
    <location>
        <begin position="8"/>
        <end position="71"/>
    </location>
</feature>
<dbReference type="PROSITE" id="PS51077">
    <property type="entry name" value="HTH_ICLR"/>
    <property type="match status" value="1"/>
</dbReference>
<reference evidence="6 7" key="1">
    <citation type="submission" date="2020-07" db="EMBL/GenBank/DDBJ databases">
        <title>The complete genome of Paracoccus pantotrophus ACCC 10489.</title>
        <authorList>
            <person name="Si Y."/>
        </authorList>
    </citation>
    <scope>NUCLEOTIDE SEQUENCE [LARGE SCALE GENOMIC DNA]</scope>
    <source>
        <strain evidence="6 7">ACCC10489</strain>
    </source>
</reference>
<accession>A0A7H9BPB8</accession>
<proteinExistence type="predicted"/>
<dbReference type="GO" id="GO:0003677">
    <property type="term" value="F:DNA binding"/>
    <property type="evidence" value="ECO:0007669"/>
    <property type="project" value="UniProtKB-KW"/>
</dbReference>
<dbReference type="Pfam" id="PF12802">
    <property type="entry name" value="MarR_2"/>
    <property type="match status" value="1"/>
</dbReference>
<dbReference type="Proteomes" id="UP000509322">
    <property type="component" value="Chromosome 1"/>
</dbReference>
<dbReference type="SMART" id="SM00346">
    <property type="entry name" value="HTH_ICLR"/>
    <property type="match status" value="1"/>
</dbReference>
<dbReference type="SUPFAM" id="SSF46785">
    <property type="entry name" value="Winged helix' DNA-binding domain"/>
    <property type="match status" value="1"/>
</dbReference>
<evidence type="ECO:0000256" key="2">
    <source>
        <dbReference type="ARBA" id="ARBA00023125"/>
    </source>
</evidence>
<evidence type="ECO:0000259" key="5">
    <source>
        <dbReference type="PROSITE" id="PS51078"/>
    </source>
</evidence>
<dbReference type="PROSITE" id="PS51078">
    <property type="entry name" value="ICLR_ED"/>
    <property type="match status" value="1"/>
</dbReference>
<dbReference type="Gene3D" id="1.10.10.10">
    <property type="entry name" value="Winged helix-like DNA-binding domain superfamily/Winged helix DNA-binding domain"/>
    <property type="match status" value="1"/>
</dbReference>
<dbReference type="InterPro" id="IPR036388">
    <property type="entry name" value="WH-like_DNA-bd_sf"/>
</dbReference>
<gene>
    <name evidence="6" type="ORF">HYQ43_01785</name>
</gene>
<keyword evidence="2" id="KW-0238">DNA-binding</keyword>
<dbReference type="AlphaFoldDB" id="A0A7H9BPB8"/>
<evidence type="ECO:0000313" key="7">
    <source>
        <dbReference type="Proteomes" id="UP000509322"/>
    </source>
</evidence>
<dbReference type="InterPro" id="IPR036390">
    <property type="entry name" value="WH_DNA-bd_sf"/>
</dbReference>
<evidence type="ECO:0000256" key="1">
    <source>
        <dbReference type="ARBA" id="ARBA00023015"/>
    </source>
</evidence>
<evidence type="ECO:0000313" key="6">
    <source>
        <dbReference type="EMBL" id="QLH13062.1"/>
    </source>
</evidence>
<sequence>MNLNSPKDSPLERYMSALEMLAPHPAGLTSQELELALGLPKTTVNRLIHLLMDAGLIISSSQRGRAYQLGPRILNLLHGAADGRWIEQLTRAPLQQLAERTGQSAFISRLRNGQIRSVSCAAPDTMVRLYIAPETVLPANATATGKAILANISSDEADALLSIDLEIFTPRTKTDADALRAELAQVREQGYAVEEEEHVPGLASMACPIRTSDQTTLYTVGLTGARDLVMGKNKEKHVVAMMEAASHLAQLLRLPAP</sequence>